<evidence type="ECO:0000313" key="3">
    <source>
        <dbReference type="Proteomes" id="UP000049983"/>
    </source>
</evidence>
<sequence>MTGTCSLHFFREGAGNGAVIFRSCAVISCLFSLFLGVAMPAKADGESLPVSGAFGIDDGVSSCVDDQANHAEIVSWDKEGVFQDGEGRSFIATDLQVLTTGAERAPSAIRLSAKSGTRLTAVPIDEPNRWGLIPSWIVMQNGEDADLLQVQILRDGGAIFAPDRASPSCADLLRSAEEFARKSHAGIWQGQAGAGVFQTSAPKSFDGRAGQYVIARGRIVSLGKTRSTRYLNFGRHWKSDLTVTLKSSDEDRFNEALALTGWQIEDLAGHVVEVRGVLQEKDGPYIALRHPEQLVVLERRRAKRGGRYSN</sequence>
<organism evidence="2 3">
    <name type="scientific">Roseibium album</name>
    <dbReference type="NCBI Taxonomy" id="311410"/>
    <lineage>
        <taxon>Bacteria</taxon>
        <taxon>Pseudomonadati</taxon>
        <taxon>Pseudomonadota</taxon>
        <taxon>Alphaproteobacteria</taxon>
        <taxon>Hyphomicrobiales</taxon>
        <taxon>Stappiaceae</taxon>
        <taxon>Roseibium</taxon>
    </lineage>
</organism>
<dbReference type="InterPro" id="IPR035437">
    <property type="entry name" value="SNase_OB-fold_sf"/>
</dbReference>
<name>A0A0M6Z8P5_9HYPH</name>
<dbReference type="STRING" id="311410.LA5095_02277"/>
<keyword evidence="3" id="KW-1185">Reference proteome</keyword>
<keyword evidence="1" id="KW-0472">Membrane</keyword>
<keyword evidence="1" id="KW-0812">Transmembrane</keyword>
<dbReference type="SUPFAM" id="SSF50199">
    <property type="entry name" value="Staphylococcal nuclease"/>
    <property type="match status" value="1"/>
</dbReference>
<reference evidence="3" key="1">
    <citation type="submission" date="2015-07" db="EMBL/GenBank/DDBJ databases">
        <authorList>
            <person name="Rodrigo-Torres Lidia"/>
            <person name="Arahal R.David."/>
        </authorList>
    </citation>
    <scope>NUCLEOTIDE SEQUENCE [LARGE SCALE GENOMIC DNA]</scope>
    <source>
        <strain evidence="3">CECT 5096</strain>
    </source>
</reference>
<keyword evidence="1" id="KW-1133">Transmembrane helix</keyword>
<dbReference type="Proteomes" id="UP000049983">
    <property type="component" value="Unassembled WGS sequence"/>
</dbReference>
<evidence type="ECO:0008006" key="4">
    <source>
        <dbReference type="Google" id="ProtNLM"/>
    </source>
</evidence>
<gene>
    <name evidence="2" type="ORF">LA5096_01133</name>
</gene>
<proteinExistence type="predicted"/>
<evidence type="ECO:0000256" key="1">
    <source>
        <dbReference type="SAM" id="Phobius"/>
    </source>
</evidence>
<evidence type="ECO:0000313" key="2">
    <source>
        <dbReference type="EMBL" id="CTQ66534.1"/>
    </source>
</evidence>
<dbReference type="EMBL" id="CXWC01000002">
    <property type="protein sequence ID" value="CTQ66534.1"/>
    <property type="molecule type" value="Genomic_DNA"/>
</dbReference>
<accession>A0A0M6Z8P5</accession>
<dbReference type="AlphaFoldDB" id="A0A0M6Z8P5"/>
<feature type="transmembrane region" description="Helical" evidence="1">
    <location>
        <begin position="20"/>
        <end position="39"/>
    </location>
</feature>
<protein>
    <recommendedName>
        <fullName evidence="4">Nuclease homologue</fullName>
    </recommendedName>
</protein>